<keyword evidence="2" id="KW-1185">Reference proteome</keyword>
<reference evidence="1" key="1">
    <citation type="journal article" date="2013" name="Nat. Commun.">
        <title>Whole-genome sequencing of Oryza brachyantha reveals mechanisms underlying Oryza genome evolution.</title>
        <authorList>
            <person name="Chen J."/>
            <person name="Huang Q."/>
            <person name="Gao D."/>
            <person name="Wang J."/>
            <person name="Lang Y."/>
            <person name="Liu T."/>
            <person name="Li B."/>
            <person name="Bai Z."/>
            <person name="Luis Goicoechea J."/>
            <person name="Liang C."/>
            <person name="Chen C."/>
            <person name="Zhang W."/>
            <person name="Sun S."/>
            <person name="Liao Y."/>
            <person name="Zhang X."/>
            <person name="Yang L."/>
            <person name="Song C."/>
            <person name="Wang M."/>
            <person name="Shi J."/>
            <person name="Liu G."/>
            <person name="Liu J."/>
            <person name="Zhou H."/>
            <person name="Zhou W."/>
            <person name="Yu Q."/>
            <person name="An N."/>
            <person name="Chen Y."/>
            <person name="Cai Q."/>
            <person name="Wang B."/>
            <person name="Liu B."/>
            <person name="Min J."/>
            <person name="Huang Y."/>
            <person name="Wu H."/>
            <person name="Li Z."/>
            <person name="Zhang Y."/>
            <person name="Yin Y."/>
            <person name="Song W."/>
            <person name="Jiang J."/>
            <person name="Jackson S.A."/>
            <person name="Wing R.A."/>
            <person name="Wang J."/>
            <person name="Chen M."/>
        </authorList>
    </citation>
    <scope>NUCLEOTIDE SEQUENCE [LARGE SCALE GENOMIC DNA]</scope>
    <source>
        <strain evidence="1">cv. IRGC 101232</strain>
    </source>
</reference>
<protein>
    <submittedName>
        <fullName evidence="1">Uncharacterized protein</fullName>
    </submittedName>
</protein>
<dbReference type="EnsemblPlants" id="OB04G30240.1">
    <property type="protein sequence ID" value="OB04G30240.1"/>
    <property type="gene ID" value="OB04G30240"/>
</dbReference>
<reference evidence="1" key="2">
    <citation type="submission" date="2013-04" db="UniProtKB">
        <authorList>
            <consortium name="EnsemblPlants"/>
        </authorList>
    </citation>
    <scope>IDENTIFICATION</scope>
</reference>
<dbReference type="AlphaFoldDB" id="J3M0U9"/>
<sequence length="62" mass="7271">MGIDGMIYLILPPFSHFREYSYVFFSSTTSHLNLSLFSHNHSHTHEHLHPPLTNLSYLIRDT</sequence>
<proteinExistence type="predicted"/>
<dbReference type="Gramene" id="OB04G30240.1">
    <property type="protein sequence ID" value="OB04G30240.1"/>
    <property type="gene ID" value="OB04G30240"/>
</dbReference>
<organism evidence="1">
    <name type="scientific">Oryza brachyantha</name>
    <name type="common">malo sina</name>
    <dbReference type="NCBI Taxonomy" id="4533"/>
    <lineage>
        <taxon>Eukaryota</taxon>
        <taxon>Viridiplantae</taxon>
        <taxon>Streptophyta</taxon>
        <taxon>Embryophyta</taxon>
        <taxon>Tracheophyta</taxon>
        <taxon>Spermatophyta</taxon>
        <taxon>Magnoliopsida</taxon>
        <taxon>Liliopsida</taxon>
        <taxon>Poales</taxon>
        <taxon>Poaceae</taxon>
        <taxon>BOP clade</taxon>
        <taxon>Oryzoideae</taxon>
        <taxon>Oryzeae</taxon>
        <taxon>Oryzinae</taxon>
        <taxon>Oryza</taxon>
    </lineage>
</organism>
<evidence type="ECO:0000313" key="2">
    <source>
        <dbReference type="Proteomes" id="UP000006038"/>
    </source>
</evidence>
<dbReference type="HOGENOM" id="CLU_2907702_0_0_1"/>
<accession>J3M0U9</accession>
<evidence type="ECO:0000313" key="1">
    <source>
        <dbReference type="EnsemblPlants" id="OB04G30240.1"/>
    </source>
</evidence>
<dbReference type="Proteomes" id="UP000006038">
    <property type="component" value="Chromosome 4"/>
</dbReference>
<name>J3M0U9_ORYBR</name>